<dbReference type="InterPro" id="IPR013783">
    <property type="entry name" value="Ig-like_fold"/>
</dbReference>
<feature type="compositionally biased region" description="Low complexity" evidence="1">
    <location>
        <begin position="91"/>
        <end position="104"/>
    </location>
</feature>
<reference evidence="3" key="2">
    <citation type="submission" date="2023-02" db="EMBL/GenBank/DDBJ databases">
        <authorList>
            <consortium name="DOE Joint Genome Institute"/>
            <person name="Mondo S.J."/>
            <person name="Chang Y."/>
            <person name="Wang Y."/>
            <person name="Ahrendt S."/>
            <person name="Andreopoulos W."/>
            <person name="Barry K."/>
            <person name="Beard J."/>
            <person name="Benny G.L."/>
            <person name="Blankenship S."/>
            <person name="Bonito G."/>
            <person name="Cuomo C."/>
            <person name="Desiro A."/>
            <person name="Gervers K.A."/>
            <person name="Hundley H."/>
            <person name="Kuo A."/>
            <person name="LaButti K."/>
            <person name="Lang B.F."/>
            <person name="Lipzen A."/>
            <person name="O'Donnell K."/>
            <person name="Pangilinan J."/>
            <person name="Reynolds N."/>
            <person name="Sandor L."/>
            <person name="Smith M.W."/>
            <person name="Tsang A."/>
            <person name="Grigoriev I.V."/>
            <person name="Stajich J.E."/>
            <person name="Spatafora J.W."/>
        </authorList>
    </citation>
    <scope>NUCLEOTIDE SEQUENCE</scope>
    <source>
        <strain evidence="3">RSA 2281</strain>
    </source>
</reference>
<dbReference type="Proteomes" id="UP001209540">
    <property type="component" value="Unassembled WGS sequence"/>
</dbReference>
<feature type="compositionally biased region" description="Low complexity" evidence="1">
    <location>
        <begin position="585"/>
        <end position="598"/>
    </location>
</feature>
<dbReference type="Pfam" id="PF01833">
    <property type="entry name" value="TIG"/>
    <property type="match status" value="1"/>
</dbReference>
<dbReference type="SUPFAM" id="SSF48403">
    <property type="entry name" value="Ankyrin repeat"/>
    <property type="match status" value="1"/>
</dbReference>
<feature type="compositionally biased region" description="Polar residues" evidence="1">
    <location>
        <begin position="466"/>
        <end position="492"/>
    </location>
</feature>
<feature type="compositionally biased region" description="Polar residues" evidence="1">
    <location>
        <begin position="78"/>
        <end position="90"/>
    </location>
</feature>
<evidence type="ECO:0000313" key="3">
    <source>
        <dbReference type="EMBL" id="KAI9272705.1"/>
    </source>
</evidence>
<feature type="region of interest" description="Disordered" evidence="1">
    <location>
        <begin position="74"/>
        <end position="104"/>
    </location>
</feature>
<feature type="compositionally biased region" description="Polar residues" evidence="1">
    <location>
        <begin position="316"/>
        <end position="330"/>
    </location>
</feature>
<dbReference type="CDD" id="cd00102">
    <property type="entry name" value="IPT"/>
    <property type="match status" value="1"/>
</dbReference>
<reference evidence="3" key="1">
    <citation type="journal article" date="2022" name="IScience">
        <title>Evolution of zygomycete secretomes and the origins of terrestrial fungal ecologies.</title>
        <authorList>
            <person name="Chang Y."/>
            <person name="Wang Y."/>
            <person name="Mondo S."/>
            <person name="Ahrendt S."/>
            <person name="Andreopoulos W."/>
            <person name="Barry K."/>
            <person name="Beard J."/>
            <person name="Benny G.L."/>
            <person name="Blankenship S."/>
            <person name="Bonito G."/>
            <person name="Cuomo C."/>
            <person name="Desiro A."/>
            <person name="Gervers K.A."/>
            <person name="Hundley H."/>
            <person name="Kuo A."/>
            <person name="LaButti K."/>
            <person name="Lang B.F."/>
            <person name="Lipzen A."/>
            <person name="O'Donnell K."/>
            <person name="Pangilinan J."/>
            <person name="Reynolds N."/>
            <person name="Sandor L."/>
            <person name="Smith M.E."/>
            <person name="Tsang A."/>
            <person name="Grigoriev I.V."/>
            <person name="Stajich J.E."/>
            <person name="Spatafora J.W."/>
        </authorList>
    </citation>
    <scope>NUCLEOTIDE SEQUENCE</scope>
    <source>
        <strain evidence="3">RSA 2281</strain>
    </source>
</reference>
<dbReference type="Gene3D" id="1.25.40.20">
    <property type="entry name" value="Ankyrin repeat-containing domain"/>
    <property type="match status" value="1"/>
</dbReference>
<feature type="domain" description="IPT/TIG" evidence="2">
    <location>
        <begin position="610"/>
        <end position="694"/>
    </location>
</feature>
<dbReference type="InterPro" id="IPR057962">
    <property type="entry name" value="SPT23_MGA2_DBD"/>
</dbReference>
<feature type="region of interest" description="Disordered" evidence="1">
    <location>
        <begin position="505"/>
        <end position="529"/>
    </location>
</feature>
<evidence type="ECO:0000313" key="4">
    <source>
        <dbReference type="Proteomes" id="UP001209540"/>
    </source>
</evidence>
<dbReference type="Gene3D" id="2.60.40.10">
    <property type="entry name" value="Immunoglobulins"/>
    <property type="match status" value="1"/>
</dbReference>
<dbReference type="InterPro" id="IPR014756">
    <property type="entry name" value="Ig_E-set"/>
</dbReference>
<feature type="region of interest" description="Disordered" evidence="1">
    <location>
        <begin position="310"/>
        <end position="334"/>
    </location>
</feature>
<evidence type="ECO:0000256" key="1">
    <source>
        <dbReference type="SAM" id="MobiDB-lite"/>
    </source>
</evidence>
<feature type="region of interest" description="Disordered" evidence="1">
    <location>
        <begin position="581"/>
        <end position="619"/>
    </location>
</feature>
<dbReference type="AlphaFoldDB" id="A0AAD5PHD6"/>
<dbReference type="SMART" id="SM00429">
    <property type="entry name" value="IPT"/>
    <property type="match status" value="1"/>
</dbReference>
<dbReference type="Pfam" id="PF25603">
    <property type="entry name" value="SPT23_MGA2_DBD"/>
    <property type="match status" value="1"/>
</dbReference>
<proteinExistence type="predicted"/>
<comment type="caution">
    <text evidence="3">The sequence shown here is derived from an EMBL/GenBank/DDBJ whole genome shotgun (WGS) entry which is preliminary data.</text>
</comment>
<dbReference type="SUPFAM" id="SSF81296">
    <property type="entry name" value="E set domains"/>
    <property type="match status" value="1"/>
</dbReference>
<dbReference type="InterPro" id="IPR002909">
    <property type="entry name" value="IPT_dom"/>
</dbReference>
<feature type="compositionally biased region" description="Polar residues" evidence="1">
    <location>
        <begin position="599"/>
        <end position="610"/>
    </location>
</feature>
<organism evidence="3 4">
    <name type="scientific">Phascolomyces articulosus</name>
    <dbReference type="NCBI Taxonomy" id="60185"/>
    <lineage>
        <taxon>Eukaryota</taxon>
        <taxon>Fungi</taxon>
        <taxon>Fungi incertae sedis</taxon>
        <taxon>Mucoromycota</taxon>
        <taxon>Mucoromycotina</taxon>
        <taxon>Mucoromycetes</taxon>
        <taxon>Mucorales</taxon>
        <taxon>Lichtheimiaceae</taxon>
        <taxon>Phascolomyces</taxon>
    </lineage>
</organism>
<feature type="region of interest" description="Disordered" evidence="1">
    <location>
        <begin position="401"/>
        <end position="492"/>
    </location>
</feature>
<sequence>MSSIHMTMNENTKQLLHSSSPDLPTRSFNDTPSIDFMHHVGHDEALFIPEADPFNMNTTTATAVTTLMDKSPALSIPSPITSPCDSNNTTPLTSSPKSASMSSPTTLPFGQHYHSHSRNNNSSISCHHHPNVLLDDEAYFQLSEYLSHSSDSLQGDLATNHRRLLLDSHEVIKEELSPSSSSSLNMDGLQIRVIGAPDKSRVETQTRLCIQLLTSNGTKVTSWPSLKLPEHLLARSRLKKSLQQQRAAAAAAATSSTLISDTTQQQHMVLSDESSSLSKAIYLDAKVVCASQPDQPVKVCSGCIQRERKRAERSKNGANQHKNNNSNTVGPRSIIDDIPEQDRILLFNCGPMVNFSSGDAILPTRITCYCRHHNEKVGFCVQFTMKTDKGDIIAMGMSPPILITDDHKSTRQKGRKRDRTDFEPKSSSTTTSTSNSHQNNNHPKIRKLPSRTSSTTPVTPAASRRGSISINNMENIPTLETTDPNDLSILDTQNSTPITASAMAASSFHTSLPTPSEEQNNPCGNPLASFFPLPPLSSSNSSPTLNPTLEHRPAVVIPSTSTSSSSSSTVDLHHQHHYISPEHLTSSSSSPSPSTTPTHLNRNTSTTPRTPQLERLVPAQGPTYGGCEVTILGSNFYRGLTCLFGEHQATTVFWNPNTLVCVLPPASHPGPVVVSFKQHSLVLEGQDVPLFTYYDANDQALLELALQVVGLKMTGKLQDAKHIAMRIVQGGDNNPFLSQQQQSNNNNYHRATLDASNSGYFNIPSSTTTPNGDGSNTWISSPVSPLTLDDNQDEGPLSFEERVIQIIDQHQGLTHELLHVRTPVTGHTLLHLAAWTGYTKLAMKLINMCPEMLDACDRNGLTPLSLARIKGHHTSIVLDVMVQTGNHPTNKQSAMTIPQHHSVNTISSTTAQLPMSSIMLQDPFRYHYPLMTTQFSSPTTSGCFPSSAEDIPTTTYHIKPTLTTTTTRNINNKPSSVSDMLPYSSICSSITPLLFAIPSPPSSSNSLKYHLPSPDAVIQQQTLFFIIPPKQKSSSSPRNKIMY</sequence>
<protein>
    <recommendedName>
        <fullName evidence="2">IPT/TIG domain-containing protein</fullName>
    </recommendedName>
</protein>
<feature type="compositionally biased region" description="Polar residues" evidence="1">
    <location>
        <begin position="507"/>
        <end position="523"/>
    </location>
</feature>
<feature type="compositionally biased region" description="Low complexity" evidence="1">
    <location>
        <begin position="450"/>
        <end position="464"/>
    </location>
</feature>
<gene>
    <name evidence="3" type="ORF">BDA99DRAFT_274103</name>
</gene>
<evidence type="ECO:0000259" key="2">
    <source>
        <dbReference type="SMART" id="SM00429"/>
    </source>
</evidence>
<accession>A0AAD5PHD6</accession>
<name>A0AAD5PHD6_9FUNG</name>
<feature type="compositionally biased region" description="Low complexity" evidence="1">
    <location>
        <begin position="426"/>
        <end position="442"/>
    </location>
</feature>
<dbReference type="InterPro" id="IPR036770">
    <property type="entry name" value="Ankyrin_rpt-contain_sf"/>
</dbReference>
<dbReference type="EMBL" id="JAIXMP010000005">
    <property type="protein sequence ID" value="KAI9272705.1"/>
    <property type="molecule type" value="Genomic_DNA"/>
</dbReference>
<keyword evidence="4" id="KW-1185">Reference proteome</keyword>